<dbReference type="OrthoDB" id="5959891at2759"/>
<sequence length="396" mass="43958">MASPKNKQTQITAHIRKLFSCLFLGSKKQATVTREQRKRSGMKVDLSTDSSGLVNLPTDLLHQVACFLVRDDLVSLALTSPTIYQHLSIGSVNHPADQQGPNHNNDPGVVFNDRFGCGWGYAAKLQSVATFANRPIHSVQVSFRWRDQGWGNQKGMARIVAVNADNTSHCQVSCTHSAGIAPHEETEQKSMCFMPLAGMEYFLQVRVGGGGGHSLHLKNIQQHYIIFDDEDRSVTRTHQQLMGGGTTVPSGAPSLLRCARLLGGCASVPSNFPLLLRQCQVVLAELQGKTHNNYEMESQENATELYAILKRIGHEKTPASVKLLQDVLLAESKYQEQVQATTWTMGIGSSELMPIIANHRHFGGLRIGDGWDWNNDDDLDEDEFVRWEEALQRLQD</sequence>
<evidence type="ECO:0000313" key="1">
    <source>
        <dbReference type="EMBL" id="CAB9505710.1"/>
    </source>
</evidence>
<accession>A0A9N8DP72</accession>
<dbReference type="AlphaFoldDB" id="A0A9N8DP72"/>
<dbReference type="Proteomes" id="UP001153069">
    <property type="component" value="Unassembled WGS sequence"/>
</dbReference>
<gene>
    <name evidence="1" type="ORF">SEMRO_241_G096230.1</name>
</gene>
<evidence type="ECO:0000313" key="2">
    <source>
        <dbReference type="Proteomes" id="UP001153069"/>
    </source>
</evidence>
<organism evidence="1 2">
    <name type="scientific">Seminavis robusta</name>
    <dbReference type="NCBI Taxonomy" id="568900"/>
    <lineage>
        <taxon>Eukaryota</taxon>
        <taxon>Sar</taxon>
        <taxon>Stramenopiles</taxon>
        <taxon>Ochrophyta</taxon>
        <taxon>Bacillariophyta</taxon>
        <taxon>Bacillariophyceae</taxon>
        <taxon>Bacillariophycidae</taxon>
        <taxon>Naviculales</taxon>
        <taxon>Naviculaceae</taxon>
        <taxon>Seminavis</taxon>
    </lineage>
</organism>
<evidence type="ECO:0008006" key="3">
    <source>
        <dbReference type="Google" id="ProtNLM"/>
    </source>
</evidence>
<keyword evidence="2" id="KW-1185">Reference proteome</keyword>
<dbReference type="EMBL" id="CAICTM010000240">
    <property type="protein sequence ID" value="CAB9505710.1"/>
    <property type="molecule type" value="Genomic_DNA"/>
</dbReference>
<reference evidence="1" key="1">
    <citation type="submission" date="2020-06" db="EMBL/GenBank/DDBJ databases">
        <authorList>
            <consortium name="Plant Systems Biology data submission"/>
        </authorList>
    </citation>
    <scope>NUCLEOTIDE SEQUENCE</scope>
    <source>
        <strain evidence="1">D6</strain>
    </source>
</reference>
<name>A0A9N8DP72_9STRA</name>
<protein>
    <recommendedName>
        <fullName evidence="3">F-box domain-containing protein</fullName>
    </recommendedName>
</protein>
<comment type="caution">
    <text evidence="1">The sequence shown here is derived from an EMBL/GenBank/DDBJ whole genome shotgun (WGS) entry which is preliminary data.</text>
</comment>
<proteinExistence type="predicted"/>